<protein>
    <submittedName>
        <fullName evidence="4">Glycosyltransferase</fullName>
    </submittedName>
</protein>
<feature type="domain" description="Glycosyltransferase subfamily 4-like N-terminal" evidence="3">
    <location>
        <begin position="24"/>
        <end position="175"/>
    </location>
</feature>
<dbReference type="PANTHER" id="PTHR45947">
    <property type="entry name" value="SULFOQUINOVOSYL TRANSFERASE SQD2"/>
    <property type="match status" value="1"/>
</dbReference>
<evidence type="ECO:0000256" key="2">
    <source>
        <dbReference type="ARBA" id="ARBA00022679"/>
    </source>
</evidence>
<dbReference type="InterPro" id="IPR050194">
    <property type="entry name" value="Glycosyltransferase_grp1"/>
</dbReference>
<dbReference type="EMBL" id="CP053642">
    <property type="protein sequence ID" value="QKD79868.1"/>
    <property type="molecule type" value="Genomic_DNA"/>
</dbReference>
<dbReference type="RefSeq" id="WP_159523302.1">
    <property type="nucleotide sequence ID" value="NZ_CP053642.1"/>
</dbReference>
<keyword evidence="2 4" id="KW-0808">Transferase</keyword>
<dbReference type="Gene3D" id="3.40.50.2000">
    <property type="entry name" value="Glycogen Phosphorylase B"/>
    <property type="match status" value="2"/>
</dbReference>
<dbReference type="GO" id="GO:0016758">
    <property type="term" value="F:hexosyltransferase activity"/>
    <property type="evidence" value="ECO:0007669"/>
    <property type="project" value="TreeGrafter"/>
</dbReference>
<keyword evidence="1" id="KW-0328">Glycosyltransferase</keyword>
<dbReference type="AlphaFoldDB" id="A0A6M8B0W1"/>
<dbReference type="PANTHER" id="PTHR45947:SF3">
    <property type="entry name" value="SULFOQUINOVOSYL TRANSFERASE SQD2"/>
    <property type="match status" value="1"/>
</dbReference>
<keyword evidence="5" id="KW-1185">Reference proteome</keyword>
<accession>A0A6M8B0W1</accession>
<proteinExistence type="predicted"/>
<evidence type="ECO:0000259" key="3">
    <source>
        <dbReference type="Pfam" id="PF13579"/>
    </source>
</evidence>
<evidence type="ECO:0000313" key="4">
    <source>
        <dbReference type="EMBL" id="QKD79868.1"/>
    </source>
</evidence>
<dbReference type="Pfam" id="PF13692">
    <property type="entry name" value="Glyco_trans_1_4"/>
    <property type="match status" value="1"/>
</dbReference>
<organism evidence="4 5">
    <name type="scientific">Actinomyces marmotae</name>
    <dbReference type="NCBI Taxonomy" id="2737173"/>
    <lineage>
        <taxon>Bacteria</taxon>
        <taxon>Bacillati</taxon>
        <taxon>Actinomycetota</taxon>
        <taxon>Actinomycetes</taxon>
        <taxon>Actinomycetales</taxon>
        <taxon>Actinomycetaceae</taxon>
        <taxon>Actinomyces</taxon>
    </lineage>
</organism>
<gene>
    <name evidence="4" type="ORF">HPC72_06085</name>
</gene>
<dbReference type="Pfam" id="PF13579">
    <property type="entry name" value="Glyco_trans_4_4"/>
    <property type="match status" value="1"/>
</dbReference>
<evidence type="ECO:0000313" key="5">
    <source>
        <dbReference type="Proteomes" id="UP000504752"/>
    </source>
</evidence>
<name>A0A6M8B0W1_9ACTO</name>
<dbReference type="Proteomes" id="UP000504752">
    <property type="component" value="Chromosome"/>
</dbReference>
<dbReference type="GO" id="GO:1901137">
    <property type="term" value="P:carbohydrate derivative biosynthetic process"/>
    <property type="evidence" value="ECO:0007669"/>
    <property type="project" value="UniProtKB-ARBA"/>
</dbReference>
<dbReference type="SUPFAM" id="SSF53756">
    <property type="entry name" value="UDP-Glycosyltransferase/glycogen phosphorylase"/>
    <property type="match status" value="1"/>
</dbReference>
<evidence type="ECO:0000256" key="1">
    <source>
        <dbReference type="ARBA" id="ARBA00022676"/>
    </source>
</evidence>
<sequence length="379" mass="38491">MTGMIGIAGTRPMRVVEVSGSAAGGVRAHLGQCSRALSGADHEVIVAAPTQVLEGLDTGAARRVVLSIGPRPALSDRSAVRRLAALAQGADVVHAHGLRAGSVAALALGRRRSGRARLVVTLHNLPVGGRLTRLVGDRLEKLVARRADVVLGVSPDLVERARARGAGSALLAIIPAPEEAAGDAGKNRGEEGRGAAEALAGAGGPLILTVARLAPQKGLALLLDAASILARRTEGDGAPLTWLVAGEGPERPALQTRIDAERLPVTLLGRREDARALMASADVVVQTSLWEGQPLTIQEALRAGAAIIATDVGGTGVTARGGAVLVAPEAPAIADAVGRLLDDPAARREWRGRARDAAAGLPTSADLLAQLIAVLAPGA</sequence>
<dbReference type="KEGG" id="amam:HPC72_06085"/>
<reference evidence="4 5" key="1">
    <citation type="submission" date="2020-05" db="EMBL/GenBank/DDBJ databases">
        <title>Actinomyces sp. zg-325.</title>
        <authorList>
            <person name="Yang C."/>
        </authorList>
    </citation>
    <scope>NUCLEOTIDE SEQUENCE [LARGE SCALE GENOMIC DNA]</scope>
    <source>
        <strain evidence="5">zg-325</strain>
    </source>
</reference>
<dbReference type="InterPro" id="IPR028098">
    <property type="entry name" value="Glyco_trans_4-like_N"/>
</dbReference>